<sequence>MLLFQLSYWLSNVISPLLLYLKELRSSITTILLSLHCEISSLLSLSQSQRESFMHIWFLAMVRILLLLVLLAVITTVDGGNVTYDGRSLIIDGQRKLLFSGSIHYPRSTPEMWPSLIAKAKEGGIDVIDTYVFWNLHEPQPAQYDFSGRRDIVRFIKEVEAQGLYVCLRIGPFIQAEWSYGGLPFWLYNISGIVYRSDNEPFKFQMQSFTTKIVTMMQSEKLYASQGGPIILSQIENEYATVEKAYGEKGAAYVKWAAEMAVALNTGVPWVMCKQNDAPDPVINTCNGLKCGETFVGPNSPNKPAIWTENWTTRYVINGMNIRTRAVEDIAFQVALFIIAKNGSFVNYYMYHGGTNFGRTASAFIPPSYYDLAPLDEYGLIRQPKWGHLKDLHAVIKLCLNPLLSGAQMNISLGQQQQAYVFNGQAGECAAFLVNHDTENKASVLFKNASYDLPPKSISILPDCKNVAFNTAKVSTQYTTRSMVRNRLLDGAQTWGEFHEAVINFEDTSIKSENLLEQMNTTQDASDYLWYTFRFQQESSDAEAVLNVRSLGHVLHAFVNGQAVGYAQGSYKNPQFNLQSTVSLIAGINNVSLLSVMVGLPDSGAYMERKAAGLRRVMIEDNQGNKTFTNYSWGYQVGLLGEKLQLYTEQGSSQIQWGNFSSPQNPLTWYKTVFNAPAGDAPVALNLGSMGKGEAWVNGNSIGRYWPSYRSPDGSSQIWYNVPRSFLKPTRNLLVLLEEVGGNPLQISVDTASISQVCSYVTASHLPPVSSWVVYEQKTKTYMKIKQRKAVVKLGCPSNSKISNIAFASYGTPLGNCTAAYAVGNCHSYSSKAIVEKACLGKMRCSIPVTNRYFGGDPCSANEKSLLVVAECR</sequence>
<reference evidence="2" key="1">
    <citation type="journal article" date="2016" name="Nat. Biotechnol.">
        <title>Sequencing wild and cultivated cassava and related species reveals extensive interspecific hybridization and genetic diversity.</title>
        <authorList>
            <person name="Bredeson J.V."/>
            <person name="Lyons J.B."/>
            <person name="Prochnik S.E."/>
            <person name="Wu G.A."/>
            <person name="Ha C.M."/>
            <person name="Edsinger-Gonzales E."/>
            <person name="Grimwood J."/>
            <person name="Schmutz J."/>
            <person name="Rabbi I.Y."/>
            <person name="Egesi C."/>
            <person name="Nauluvula P."/>
            <person name="Lebot V."/>
            <person name="Ndunguru J."/>
            <person name="Mkamilo G."/>
            <person name="Bart R.S."/>
            <person name="Setter T.L."/>
            <person name="Gleadow R.M."/>
            <person name="Kulakow P."/>
            <person name="Ferguson M.E."/>
            <person name="Rounsley S."/>
            <person name="Rokhsar D.S."/>
        </authorList>
    </citation>
    <scope>NUCLEOTIDE SEQUENCE [LARGE SCALE GENOMIC DNA]</scope>
    <source>
        <strain evidence="2">cv. AM560-2</strain>
    </source>
</reference>
<keyword evidence="2" id="KW-1185">Reference proteome</keyword>
<name>A0ACB7G156_MANES</name>
<evidence type="ECO:0000313" key="2">
    <source>
        <dbReference type="Proteomes" id="UP000091857"/>
    </source>
</evidence>
<dbReference type="EMBL" id="CM004404">
    <property type="protein sequence ID" value="KAG8633458.1"/>
    <property type="molecule type" value="Genomic_DNA"/>
</dbReference>
<proteinExistence type="predicted"/>
<protein>
    <submittedName>
        <fullName evidence="1">Uncharacterized protein</fullName>
    </submittedName>
</protein>
<organism evidence="1 2">
    <name type="scientific">Manihot esculenta</name>
    <name type="common">Cassava</name>
    <name type="synonym">Jatropha manihot</name>
    <dbReference type="NCBI Taxonomy" id="3983"/>
    <lineage>
        <taxon>Eukaryota</taxon>
        <taxon>Viridiplantae</taxon>
        <taxon>Streptophyta</taxon>
        <taxon>Embryophyta</taxon>
        <taxon>Tracheophyta</taxon>
        <taxon>Spermatophyta</taxon>
        <taxon>Magnoliopsida</taxon>
        <taxon>eudicotyledons</taxon>
        <taxon>Gunneridae</taxon>
        <taxon>Pentapetalae</taxon>
        <taxon>rosids</taxon>
        <taxon>fabids</taxon>
        <taxon>Malpighiales</taxon>
        <taxon>Euphorbiaceae</taxon>
        <taxon>Crotonoideae</taxon>
        <taxon>Manihoteae</taxon>
        <taxon>Manihot</taxon>
    </lineage>
</organism>
<gene>
    <name evidence="1" type="ORF">MANES_18G106800v8</name>
</gene>
<dbReference type="Proteomes" id="UP000091857">
    <property type="component" value="Chromosome 18"/>
</dbReference>
<accession>A0ACB7G156</accession>
<comment type="caution">
    <text evidence="1">The sequence shown here is derived from an EMBL/GenBank/DDBJ whole genome shotgun (WGS) entry which is preliminary data.</text>
</comment>
<evidence type="ECO:0000313" key="1">
    <source>
        <dbReference type="EMBL" id="KAG8633458.1"/>
    </source>
</evidence>